<feature type="domain" description="Glucosamine/galactosamine-6-phosphate isomerase" evidence="8">
    <location>
        <begin position="13"/>
        <end position="232"/>
    </location>
</feature>
<dbReference type="InterPro" id="IPR039104">
    <property type="entry name" value="6PGL"/>
</dbReference>
<dbReference type="AlphaFoldDB" id="A0A1M6EQ95"/>
<dbReference type="Pfam" id="PF01182">
    <property type="entry name" value="Glucosamine_iso"/>
    <property type="match status" value="1"/>
</dbReference>
<evidence type="ECO:0000256" key="6">
    <source>
        <dbReference type="ARBA" id="ARBA00020337"/>
    </source>
</evidence>
<dbReference type="GO" id="GO:0005975">
    <property type="term" value="P:carbohydrate metabolic process"/>
    <property type="evidence" value="ECO:0007669"/>
    <property type="project" value="UniProtKB-UniRule"/>
</dbReference>
<dbReference type="GO" id="GO:0006098">
    <property type="term" value="P:pentose-phosphate shunt"/>
    <property type="evidence" value="ECO:0007669"/>
    <property type="project" value="UniProtKB-UniPathway"/>
</dbReference>
<dbReference type="InterPro" id="IPR037171">
    <property type="entry name" value="NagB/RpiA_transferase-like"/>
</dbReference>
<dbReference type="PANTHER" id="PTHR11054">
    <property type="entry name" value="6-PHOSPHOGLUCONOLACTONASE"/>
    <property type="match status" value="1"/>
</dbReference>
<dbReference type="Proteomes" id="UP000184050">
    <property type="component" value="Unassembled WGS sequence"/>
</dbReference>
<dbReference type="InterPro" id="IPR005900">
    <property type="entry name" value="6-phosphogluconolactonase_DevB"/>
</dbReference>
<dbReference type="CDD" id="cd01400">
    <property type="entry name" value="6PGL"/>
    <property type="match status" value="1"/>
</dbReference>
<dbReference type="EMBL" id="FQZE01000007">
    <property type="protein sequence ID" value="SHI87576.1"/>
    <property type="molecule type" value="Genomic_DNA"/>
</dbReference>
<dbReference type="NCBIfam" id="TIGR01198">
    <property type="entry name" value="pgl"/>
    <property type="match status" value="1"/>
</dbReference>
<accession>A0A1M6EQ95</accession>
<evidence type="ECO:0000256" key="5">
    <source>
        <dbReference type="ARBA" id="ARBA00013198"/>
    </source>
</evidence>
<protein>
    <recommendedName>
        <fullName evidence="6 7">6-phosphogluconolactonase</fullName>
        <shortName evidence="7">6PGL</shortName>
        <ecNumber evidence="5 7">3.1.1.31</ecNumber>
    </recommendedName>
</protein>
<comment type="similarity">
    <text evidence="4 7">Belongs to the glucosamine/galactosamine-6-phosphate isomerase family. 6-phosphogluconolactonase subfamily.</text>
</comment>
<evidence type="ECO:0000259" key="8">
    <source>
        <dbReference type="Pfam" id="PF01182"/>
    </source>
</evidence>
<evidence type="ECO:0000256" key="4">
    <source>
        <dbReference type="ARBA" id="ARBA00010662"/>
    </source>
</evidence>
<evidence type="ECO:0000313" key="9">
    <source>
        <dbReference type="EMBL" id="SHI87576.1"/>
    </source>
</evidence>
<evidence type="ECO:0000256" key="1">
    <source>
        <dbReference type="ARBA" id="ARBA00000832"/>
    </source>
</evidence>
<comment type="catalytic activity">
    <reaction evidence="1 7">
        <text>6-phospho-D-glucono-1,5-lactone + H2O = 6-phospho-D-gluconate + H(+)</text>
        <dbReference type="Rhea" id="RHEA:12556"/>
        <dbReference type="ChEBI" id="CHEBI:15377"/>
        <dbReference type="ChEBI" id="CHEBI:15378"/>
        <dbReference type="ChEBI" id="CHEBI:57955"/>
        <dbReference type="ChEBI" id="CHEBI:58759"/>
        <dbReference type="EC" id="3.1.1.31"/>
    </reaction>
</comment>
<dbReference type="Gene3D" id="3.40.50.1360">
    <property type="match status" value="1"/>
</dbReference>
<dbReference type="STRING" id="1168035.SAMN05444280_10778"/>
<keyword evidence="7" id="KW-0378">Hydrolase</keyword>
<organism evidence="9 10">
    <name type="scientific">Tangfeifania diversioriginum</name>
    <dbReference type="NCBI Taxonomy" id="1168035"/>
    <lineage>
        <taxon>Bacteria</taxon>
        <taxon>Pseudomonadati</taxon>
        <taxon>Bacteroidota</taxon>
        <taxon>Bacteroidia</taxon>
        <taxon>Marinilabiliales</taxon>
        <taxon>Prolixibacteraceae</taxon>
        <taxon>Tangfeifania</taxon>
    </lineage>
</organism>
<dbReference type="SUPFAM" id="SSF100950">
    <property type="entry name" value="NagB/RpiA/CoA transferase-like"/>
    <property type="match status" value="1"/>
</dbReference>
<dbReference type="UniPathway" id="UPA00115">
    <property type="reaction ID" value="UER00409"/>
</dbReference>
<name>A0A1M6EQ95_9BACT</name>
<evidence type="ECO:0000256" key="3">
    <source>
        <dbReference type="ARBA" id="ARBA00004961"/>
    </source>
</evidence>
<keyword evidence="10" id="KW-1185">Reference proteome</keyword>
<comment type="pathway">
    <text evidence="3 7">Carbohydrate degradation; pentose phosphate pathway; D-ribulose 5-phosphate from D-glucose 6-phosphate (oxidative stage): step 2/3.</text>
</comment>
<evidence type="ECO:0000256" key="2">
    <source>
        <dbReference type="ARBA" id="ARBA00002681"/>
    </source>
</evidence>
<evidence type="ECO:0000256" key="7">
    <source>
        <dbReference type="RuleBase" id="RU365095"/>
    </source>
</evidence>
<dbReference type="GO" id="GO:0017057">
    <property type="term" value="F:6-phosphogluconolactonase activity"/>
    <property type="evidence" value="ECO:0007669"/>
    <property type="project" value="UniProtKB-UniRule"/>
</dbReference>
<dbReference type="InterPro" id="IPR006148">
    <property type="entry name" value="Glc/Gal-6P_isomerase"/>
</dbReference>
<reference evidence="9 10" key="1">
    <citation type="submission" date="2016-11" db="EMBL/GenBank/DDBJ databases">
        <authorList>
            <person name="Jaros S."/>
            <person name="Januszkiewicz K."/>
            <person name="Wedrychowicz H."/>
        </authorList>
    </citation>
    <scope>NUCLEOTIDE SEQUENCE [LARGE SCALE GENOMIC DNA]</scope>
    <source>
        <strain evidence="9 10">DSM 27063</strain>
    </source>
</reference>
<proteinExistence type="inferred from homology"/>
<sequence length="243" mass="27785">MTASTEVKIFAKPKKVAKRVAKQIFKMTQRSSQPRFNIALSGGSTPKKLFKILVEKHKDTIPWERLHFWWGDERCVSPDDEESNFKMTNDILFSQIDIPQENIHRIKGENNPEEEAKRYSEEISENLNLRDGIPVFDLIILGMGDDGHTASIFPNQLNLLEKEQICAVAEHPETGQQRITLTGKVINNANRIFFLVTGENKAQRIAEIMNDEEEAKLLPVYYITPENGKLIWYIDEAASSKIA</sequence>
<comment type="function">
    <text evidence="2 7">Hydrolysis of 6-phosphogluconolactone to 6-phosphogluconate.</text>
</comment>
<evidence type="ECO:0000313" key="10">
    <source>
        <dbReference type="Proteomes" id="UP000184050"/>
    </source>
</evidence>
<dbReference type="EC" id="3.1.1.31" evidence="5 7"/>
<dbReference type="OrthoDB" id="9810967at2"/>
<dbReference type="RefSeq" id="WP_073167327.1">
    <property type="nucleotide sequence ID" value="NZ_FQZE01000007.1"/>
</dbReference>
<dbReference type="PANTHER" id="PTHR11054:SF0">
    <property type="entry name" value="6-PHOSPHOGLUCONOLACTONASE"/>
    <property type="match status" value="1"/>
</dbReference>
<gene>
    <name evidence="7" type="primary">pgl</name>
    <name evidence="9" type="ORF">SAMN05444280_10778</name>
</gene>